<evidence type="ECO:0000313" key="3">
    <source>
        <dbReference type="Proteomes" id="UP001501161"/>
    </source>
</evidence>
<protein>
    <recommendedName>
        <fullName evidence="4">VOC domain-containing protein</fullName>
    </recommendedName>
</protein>
<comment type="caution">
    <text evidence="2">The sequence shown here is derived from an EMBL/GenBank/DDBJ whole genome shotgun (WGS) entry which is preliminary data.</text>
</comment>
<feature type="region of interest" description="Disordered" evidence="1">
    <location>
        <begin position="105"/>
        <end position="142"/>
    </location>
</feature>
<keyword evidence="3" id="KW-1185">Reference proteome</keyword>
<accession>A0ABP5IDC6</accession>
<reference evidence="3" key="1">
    <citation type="journal article" date="2019" name="Int. J. Syst. Evol. Microbiol.">
        <title>The Global Catalogue of Microorganisms (GCM) 10K type strain sequencing project: providing services to taxonomists for standard genome sequencing and annotation.</title>
        <authorList>
            <consortium name="The Broad Institute Genomics Platform"/>
            <consortium name="The Broad Institute Genome Sequencing Center for Infectious Disease"/>
            <person name="Wu L."/>
            <person name="Ma J."/>
        </authorList>
    </citation>
    <scope>NUCLEOTIDE SEQUENCE [LARGE SCALE GENOMIC DNA]</scope>
    <source>
        <strain evidence="3">JCM 13813</strain>
    </source>
</reference>
<name>A0ABP5IDC6_9ACTN</name>
<proteinExistence type="predicted"/>
<organism evidence="2 3">
    <name type="scientific">Nocardioides furvisabuli</name>
    <dbReference type="NCBI Taxonomy" id="375542"/>
    <lineage>
        <taxon>Bacteria</taxon>
        <taxon>Bacillati</taxon>
        <taxon>Actinomycetota</taxon>
        <taxon>Actinomycetes</taxon>
        <taxon>Propionibacteriales</taxon>
        <taxon>Nocardioidaceae</taxon>
        <taxon>Nocardioides</taxon>
    </lineage>
</organism>
<evidence type="ECO:0000256" key="1">
    <source>
        <dbReference type="SAM" id="MobiDB-lite"/>
    </source>
</evidence>
<sequence>MGASNLGEWGLLPLSVAALPMYTAQMGEGRAALATRGSEDGVVRAIFFDEDDAQTVVARLRADGFEARVERERLAGEDDDEDHPWAVVSDAPAFMLEVLVDTHDGWLDEDDGGPGTGEEHGDPLPPLHLPTAPKRIKRPDLG</sequence>
<dbReference type="Proteomes" id="UP001501161">
    <property type="component" value="Unassembled WGS sequence"/>
</dbReference>
<evidence type="ECO:0008006" key="4">
    <source>
        <dbReference type="Google" id="ProtNLM"/>
    </source>
</evidence>
<gene>
    <name evidence="2" type="ORF">GCM10009726_06880</name>
</gene>
<dbReference type="EMBL" id="BAAAMQ010000005">
    <property type="protein sequence ID" value="GAA2098044.1"/>
    <property type="molecule type" value="Genomic_DNA"/>
</dbReference>
<evidence type="ECO:0000313" key="2">
    <source>
        <dbReference type="EMBL" id="GAA2098044.1"/>
    </source>
</evidence>